<dbReference type="PANTHER" id="PTHR12630">
    <property type="entry name" value="N-LINKED OLIGOSACCHARIDE PROCESSING"/>
    <property type="match status" value="1"/>
</dbReference>
<keyword evidence="1" id="KW-0732">Signal</keyword>
<feature type="transmembrane region" description="Helical" evidence="4">
    <location>
        <begin position="20"/>
        <end position="39"/>
    </location>
</feature>
<evidence type="ECO:0000256" key="4">
    <source>
        <dbReference type="SAM" id="Phobius"/>
    </source>
</evidence>
<keyword evidence="2" id="KW-1015">Disulfide bond</keyword>
<dbReference type="Pfam" id="PF13015">
    <property type="entry name" value="PRKCSH_1"/>
    <property type="match status" value="1"/>
</dbReference>
<dbReference type="InterPro" id="IPR039794">
    <property type="entry name" value="Gtb1-like"/>
</dbReference>
<keyword evidence="3" id="KW-0175">Coiled coil</keyword>
<evidence type="ECO:0000256" key="3">
    <source>
        <dbReference type="SAM" id="Coils"/>
    </source>
</evidence>
<feature type="domain" description="MRH" evidence="5">
    <location>
        <begin position="88"/>
        <end position="190"/>
    </location>
</feature>
<evidence type="ECO:0000259" key="5">
    <source>
        <dbReference type="PROSITE" id="PS51914"/>
    </source>
</evidence>
<evidence type="ECO:0000256" key="1">
    <source>
        <dbReference type="ARBA" id="ARBA00022729"/>
    </source>
</evidence>
<name>A0A0B6ZRR1_9EUPU</name>
<dbReference type="InterPro" id="IPR044865">
    <property type="entry name" value="MRH_dom"/>
</dbReference>
<protein>
    <recommendedName>
        <fullName evidence="5">MRH domain-containing protein</fullName>
    </recommendedName>
</protein>
<reference evidence="6" key="1">
    <citation type="submission" date="2014-12" db="EMBL/GenBank/DDBJ databases">
        <title>Insight into the proteome of Arion vulgaris.</title>
        <authorList>
            <person name="Aradska J."/>
            <person name="Bulat T."/>
            <person name="Smidak R."/>
            <person name="Sarate P."/>
            <person name="Gangsoo J."/>
            <person name="Sialana F."/>
            <person name="Bilban M."/>
            <person name="Lubec G."/>
        </authorList>
    </citation>
    <scope>NUCLEOTIDE SEQUENCE</scope>
    <source>
        <tissue evidence="6">Skin</tissue>
    </source>
</reference>
<evidence type="ECO:0000313" key="6">
    <source>
        <dbReference type="EMBL" id="CEK70420.1"/>
    </source>
</evidence>
<dbReference type="InterPro" id="IPR009011">
    <property type="entry name" value="Man6P_isomerase_rcpt-bd_dom_sf"/>
</dbReference>
<dbReference type="EMBL" id="HACG01023555">
    <property type="protein sequence ID" value="CEK70420.1"/>
    <property type="molecule type" value="Transcribed_RNA"/>
</dbReference>
<feature type="coiled-coil region" evidence="3">
    <location>
        <begin position="265"/>
        <end position="292"/>
    </location>
</feature>
<organism evidence="6">
    <name type="scientific">Arion vulgaris</name>
    <dbReference type="NCBI Taxonomy" id="1028688"/>
    <lineage>
        <taxon>Eukaryota</taxon>
        <taxon>Metazoa</taxon>
        <taxon>Spiralia</taxon>
        <taxon>Lophotrochozoa</taxon>
        <taxon>Mollusca</taxon>
        <taxon>Gastropoda</taxon>
        <taxon>Heterobranchia</taxon>
        <taxon>Euthyneura</taxon>
        <taxon>Panpulmonata</taxon>
        <taxon>Eupulmonata</taxon>
        <taxon>Stylommatophora</taxon>
        <taxon>Helicina</taxon>
        <taxon>Arionoidea</taxon>
        <taxon>Arionidae</taxon>
        <taxon>Arion</taxon>
    </lineage>
</organism>
<keyword evidence="4" id="KW-0472">Membrane</keyword>
<dbReference type="InterPro" id="IPR036607">
    <property type="entry name" value="PRKCSH"/>
</dbReference>
<proteinExistence type="predicted"/>
<keyword evidence="4" id="KW-0812">Transmembrane</keyword>
<accession>A0A0B6ZRR1</accession>
<keyword evidence="4" id="KW-1133">Transmembrane helix</keyword>
<sequence length="311" mass="35710">ECTILKRNERRIGGRRKMNYLLLMLQFCAIYNLGLYGEFTEMKIVEEPSSFGLNNAFGRSTIQQEETLKLRVQPANFSGPPHFRRLLGRCFISVINDYKYTLCPFYNVTQHEQGVHWNPYKGVLGVWQEWEVSNNTFVAMMMKDGDSCGRIYRSLKITFMCGNHSEIVNVSEPHTCSYHLVFMTPLVCHPDSMLVYPTLSVSLQEQWNRLEGEMARGELTTKGYKKHLDKILEKAGIYLSSEVHTQLVKNAEENGRVKAGQFDNLDKCNEEVIKLKERIKNLTSQLGALTDADTFIAGGVPETHLNFEQYD</sequence>
<evidence type="ECO:0000256" key="2">
    <source>
        <dbReference type="ARBA" id="ARBA00023157"/>
    </source>
</evidence>
<gene>
    <name evidence="6" type="primary">ORF74059</name>
</gene>
<dbReference type="GO" id="GO:0005794">
    <property type="term" value="C:Golgi apparatus"/>
    <property type="evidence" value="ECO:0007669"/>
    <property type="project" value="TreeGrafter"/>
</dbReference>
<dbReference type="SUPFAM" id="SSF50911">
    <property type="entry name" value="Mannose 6-phosphate receptor domain"/>
    <property type="match status" value="1"/>
</dbReference>
<dbReference type="Gene3D" id="2.70.130.10">
    <property type="entry name" value="Mannose-6-phosphate receptor binding domain"/>
    <property type="match status" value="1"/>
</dbReference>
<dbReference type="PROSITE" id="PS51914">
    <property type="entry name" value="MRH"/>
    <property type="match status" value="1"/>
</dbReference>
<dbReference type="PANTHER" id="PTHR12630:SF6">
    <property type="entry name" value="N-ACETYLGLUCOSAMINE-1-PHOSPHOTRANSFERASE SUBUNIT GAMMA"/>
    <property type="match status" value="1"/>
</dbReference>
<feature type="non-terminal residue" evidence="6">
    <location>
        <position position="1"/>
    </location>
</feature>
<dbReference type="AlphaFoldDB" id="A0A0B6ZRR1"/>